<evidence type="ECO:0000313" key="1">
    <source>
        <dbReference type="EMBL" id="KAK4806623.1"/>
    </source>
</evidence>
<reference evidence="1 2" key="1">
    <citation type="journal article" date="2023" name="J. Hered.">
        <title>Chromosome-level genome of the wood stork (Mycteria americana) provides insight into avian chromosome evolution.</title>
        <authorList>
            <person name="Flamio R. Jr."/>
            <person name="Ramstad K.M."/>
        </authorList>
    </citation>
    <scope>NUCLEOTIDE SEQUENCE [LARGE SCALE GENOMIC DNA]</scope>
    <source>
        <strain evidence="1">JAX WOST 10</strain>
    </source>
</reference>
<protein>
    <submittedName>
        <fullName evidence="1">Uncharacterized protein</fullName>
    </submittedName>
</protein>
<dbReference type="Proteomes" id="UP001333110">
    <property type="component" value="Unassembled WGS sequence"/>
</dbReference>
<organism evidence="1 2">
    <name type="scientific">Mycteria americana</name>
    <name type="common">Wood stork</name>
    <dbReference type="NCBI Taxonomy" id="33587"/>
    <lineage>
        <taxon>Eukaryota</taxon>
        <taxon>Metazoa</taxon>
        <taxon>Chordata</taxon>
        <taxon>Craniata</taxon>
        <taxon>Vertebrata</taxon>
        <taxon>Euteleostomi</taxon>
        <taxon>Archelosauria</taxon>
        <taxon>Archosauria</taxon>
        <taxon>Dinosauria</taxon>
        <taxon>Saurischia</taxon>
        <taxon>Theropoda</taxon>
        <taxon>Coelurosauria</taxon>
        <taxon>Aves</taxon>
        <taxon>Neognathae</taxon>
        <taxon>Neoaves</taxon>
        <taxon>Aequornithes</taxon>
        <taxon>Ciconiiformes</taxon>
        <taxon>Ciconiidae</taxon>
        <taxon>Mycteria</taxon>
    </lineage>
</organism>
<dbReference type="AlphaFoldDB" id="A0AAN7MAX9"/>
<keyword evidence="2" id="KW-1185">Reference proteome</keyword>
<evidence type="ECO:0000313" key="2">
    <source>
        <dbReference type="Proteomes" id="UP001333110"/>
    </source>
</evidence>
<comment type="caution">
    <text evidence="1">The sequence shown here is derived from an EMBL/GenBank/DDBJ whole genome shotgun (WGS) entry which is preliminary data.</text>
</comment>
<name>A0AAN7MAX9_MYCAM</name>
<dbReference type="EMBL" id="JAUNZN010000037">
    <property type="protein sequence ID" value="KAK4806623.1"/>
    <property type="molecule type" value="Genomic_DNA"/>
</dbReference>
<accession>A0AAN7MAX9</accession>
<sequence>MDLTMALAQAGAIVAGERPCGERLGGQRSGQEAVVCPEAREANSILVKCWQAGGALAKGPQDGQGLEHFAFEQRLKELSLFSLEKPTSTYEERSFEVNLQSCPWAFNTLVLDWAVGHGRTSTCSGVGSSVGCRRDICSTVDIHGLQGDSLLHHGLHHGLQENLCSAAWSTSSPSFFNDSTLGNLFFCGAPVTARPRHMLSMEISRALKELQTPLLKDIICMSCMRGFNVGGTTEYRTAITRSREGEAMEGGFSIEKTTAPGSCCHVGTSSAAQERPIVQGFADGNVAVIGHDGEKRNLCCNQEGKQKHLGSTSCIGNVPGVPEGIGHGFGDSSGDGAQVKEGEVEEEEVHGGVEAAVTGYGGDDEAVAQEGSQVDAQEEPEVQELQLPCVREWQEEELGDGAAVGHLLPQGMGTCPKRKAH</sequence>
<proteinExistence type="predicted"/>
<gene>
    <name evidence="1" type="ORF">QYF61_013878</name>
</gene>